<keyword evidence="1" id="KW-0472">Membrane</keyword>
<dbReference type="Pfam" id="PF15842">
    <property type="entry name" value="DUF4718"/>
    <property type="match status" value="2"/>
</dbReference>
<dbReference type="GeneTree" id="ENSGT00390000000797"/>
<reference evidence="2" key="3">
    <citation type="submission" date="2025-09" db="UniProtKB">
        <authorList>
            <consortium name="Ensembl"/>
        </authorList>
    </citation>
    <scope>IDENTIFICATION</scope>
    <source>
        <strain evidence="2">Brown Norway</strain>
    </source>
</reference>
<protein>
    <submittedName>
        <fullName evidence="2">Similar to human chromosome 1 open reading frame 185</fullName>
    </submittedName>
</protein>
<proteinExistence type="predicted"/>
<evidence type="ECO:0000313" key="2">
    <source>
        <dbReference type="Ensembl" id="ENSRNOP00000108512.1"/>
    </source>
</evidence>
<dbReference type="PANTHER" id="PTHR37858:SF1">
    <property type="entry name" value="CHROMOSOME 1 OPEN READING FRAME 185"/>
    <property type="match status" value="1"/>
</dbReference>
<accession>A0ABK0M422</accession>
<evidence type="ECO:0000256" key="1">
    <source>
        <dbReference type="SAM" id="Phobius"/>
    </source>
</evidence>
<keyword evidence="1" id="KW-1133">Transmembrane helix</keyword>
<sequence length="257" mass="28440">NHFSGFFSHLTYFLAAGAVSLGIGFFALASALWFLICKRREIFESSNFKAISEKVNQGSCKPKLKAHPQCVFISRNFHVGQSQQVEKKEREEEQIKDRVPLLNATWAGLKSSNSVLPWPPKCRTAPAIRNHSKVEFCTLDPASRESPEMTSVVNGSSVATMSVSTSMSSSYCSQSVEAAEDWFSDNSLEAKNPSKPLLGEPLAEKVLAYLSSISLEEWPGNSANTTFCSAEKAESVKEMFVQKNTEVSKHNLQFDIE</sequence>
<organism evidence="2 3">
    <name type="scientific">Rattus norvegicus</name>
    <name type="common">Rat</name>
    <dbReference type="NCBI Taxonomy" id="10116"/>
    <lineage>
        <taxon>Eukaryota</taxon>
        <taxon>Metazoa</taxon>
        <taxon>Chordata</taxon>
        <taxon>Craniata</taxon>
        <taxon>Vertebrata</taxon>
        <taxon>Euteleostomi</taxon>
        <taxon>Mammalia</taxon>
        <taxon>Eutheria</taxon>
        <taxon>Euarchontoglires</taxon>
        <taxon>Glires</taxon>
        <taxon>Rodentia</taxon>
        <taxon>Myomorpha</taxon>
        <taxon>Muroidea</taxon>
        <taxon>Muridae</taxon>
        <taxon>Murinae</taxon>
        <taxon>Rattus</taxon>
    </lineage>
</organism>
<gene>
    <name evidence="2" type="primary">C5h1orf185</name>
</gene>
<evidence type="ECO:0000313" key="3">
    <source>
        <dbReference type="Proteomes" id="UP000002494"/>
    </source>
</evidence>
<name>A0ABK0M422_RAT</name>
<keyword evidence="1" id="KW-0812">Transmembrane</keyword>
<dbReference type="RGD" id="1591038">
    <property type="gene designation" value="C5h1orf185"/>
</dbReference>
<feature type="transmembrane region" description="Helical" evidence="1">
    <location>
        <begin position="12"/>
        <end position="36"/>
    </location>
</feature>
<reference evidence="2" key="1">
    <citation type="submission" date="2024-01" db="EMBL/GenBank/DDBJ databases">
        <title>GRCr8: a new rat reference genome assembly contstructed from accurate long reads and long range scaffolding.</title>
        <authorList>
            <person name="Doris P.A."/>
            <person name="Kalbfleisch T."/>
            <person name="Li K."/>
            <person name="Howe K."/>
            <person name="Wood J."/>
        </authorList>
    </citation>
    <scope>NUCLEOTIDE SEQUENCE [LARGE SCALE GENOMIC DNA]</scope>
    <source>
        <strain evidence="2">Brown Norway</strain>
    </source>
</reference>
<reference evidence="2" key="2">
    <citation type="submission" date="2025-08" db="UniProtKB">
        <authorList>
            <consortium name="Ensembl"/>
        </authorList>
    </citation>
    <scope>IDENTIFICATION</scope>
    <source>
        <strain evidence="2">Brown Norway</strain>
    </source>
</reference>
<dbReference type="PANTHER" id="PTHR37858">
    <property type="entry name" value="HYPOTHETICAL PROTEIN LOC689589"/>
    <property type="match status" value="1"/>
</dbReference>
<keyword evidence="3" id="KW-1185">Reference proteome</keyword>
<dbReference type="InterPro" id="IPR031695">
    <property type="entry name" value="DUF4718"/>
</dbReference>
<dbReference type="Proteomes" id="UP000002494">
    <property type="component" value="Chromosome 5"/>
</dbReference>
<dbReference type="Ensembl" id="ENSRNOT00000137255.1">
    <property type="protein sequence ID" value="ENSRNOP00000108512.1"/>
    <property type="gene ID" value="ENSRNOG00000009138.9"/>
</dbReference>